<dbReference type="SUPFAM" id="SSF55909">
    <property type="entry name" value="Pentein"/>
    <property type="match status" value="1"/>
</dbReference>
<dbReference type="RefSeq" id="WP_068223035.1">
    <property type="nucleotide sequence ID" value="NZ_CP139724.1"/>
</dbReference>
<protein>
    <recommendedName>
        <fullName evidence="2">arginine deiminase</fullName>
        <ecNumber evidence="2">3.5.3.6</ecNumber>
    </recommendedName>
</protein>
<reference evidence="4 5" key="1">
    <citation type="submission" date="2016-01" db="EMBL/GenBank/DDBJ databases">
        <title>Genome sequencing of Roseivirga spongicola UST030701-084.</title>
        <authorList>
            <person name="Selvaratnam C."/>
            <person name="Thevarajoo S."/>
            <person name="Goh K.M."/>
            <person name="Ee R."/>
            <person name="Chan K.-G."/>
            <person name="Chong C.S."/>
        </authorList>
    </citation>
    <scope>NUCLEOTIDE SEQUENCE [LARGE SCALE GENOMIC DNA]</scope>
    <source>
        <strain evidence="4 5">UST030701-084</strain>
    </source>
</reference>
<evidence type="ECO:0000256" key="2">
    <source>
        <dbReference type="ARBA" id="ARBA00012171"/>
    </source>
</evidence>
<name>A0A150X5G2_9BACT</name>
<comment type="catalytic activity">
    <reaction evidence="3">
        <text>L-arginine + H2O = L-citrulline + NH4(+)</text>
        <dbReference type="Rhea" id="RHEA:19597"/>
        <dbReference type="ChEBI" id="CHEBI:15377"/>
        <dbReference type="ChEBI" id="CHEBI:28938"/>
        <dbReference type="ChEBI" id="CHEBI:32682"/>
        <dbReference type="ChEBI" id="CHEBI:57743"/>
        <dbReference type="EC" id="3.5.3.6"/>
    </reaction>
</comment>
<evidence type="ECO:0000313" key="4">
    <source>
        <dbReference type="EMBL" id="KYG73933.1"/>
    </source>
</evidence>
<dbReference type="Pfam" id="PF19420">
    <property type="entry name" value="DDAH_eukar"/>
    <property type="match status" value="1"/>
</dbReference>
<evidence type="ECO:0000256" key="3">
    <source>
        <dbReference type="ARBA" id="ARBA00049429"/>
    </source>
</evidence>
<proteinExistence type="predicted"/>
<dbReference type="Gene3D" id="3.75.10.10">
    <property type="entry name" value="L-arginine/glycine Amidinotransferase, Chain A"/>
    <property type="match status" value="1"/>
</dbReference>
<gene>
    <name evidence="4" type="ORF">AWW68_14800</name>
</gene>
<dbReference type="STRING" id="333140.AWW68_14800"/>
<dbReference type="Proteomes" id="UP000075606">
    <property type="component" value="Unassembled WGS sequence"/>
</dbReference>
<dbReference type="OrthoDB" id="9807502at2"/>
<dbReference type="PANTHER" id="PTHR47271:SF2">
    <property type="entry name" value="ARGININE DEIMINASE"/>
    <property type="match status" value="1"/>
</dbReference>
<evidence type="ECO:0000313" key="5">
    <source>
        <dbReference type="Proteomes" id="UP000075606"/>
    </source>
</evidence>
<accession>A0A150X5G2</accession>
<comment type="pathway">
    <text evidence="1">Amino-acid degradation; L-arginine degradation via ADI pathway; carbamoyl phosphate from L-arginine: step 1/2.</text>
</comment>
<dbReference type="PANTHER" id="PTHR47271">
    <property type="entry name" value="ARGININE DEIMINASE"/>
    <property type="match status" value="1"/>
</dbReference>
<sequence>MNYLPLNITSETNKLKTVILGTGTDQGKPYEINPVAKMHKQQGTYPTPEDIQEEIAGAKKTLEALGVKVIQPTNLSAKKQIFTRDIGFVIDNKFVIANMKEPLRQGEIEGIAFVLEQMNPDDVIRIPEGATIEGGDVLVHGEHVFVGISKRTNQKGFDYLKAQFPNKKFHALELVVSDDPAVNILHLDCAFQPVGSGFAIFHEEGFVNKPEIIFEVFGEENLIPVSQAEKNQMFPNIFSVGPNDVLIERNFSRLIQELEKRGITCHPVKYSETSKLSGLLRCSTLPLIRD</sequence>
<dbReference type="GO" id="GO:0016990">
    <property type="term" value="F:arginine deiminase activity"/>
    <property type="evidence" value="ECO:0007669"/>
    <property type="project" value="UniProtKB-EC"/>
</dbReference>
<evidence type="ECO:0000256" key="1">
    <source>
        <dbReference type="ARBA" id="ARBA00005213"/>
    </source>
</evidence>
<dbReference type="EC" id="3.5.3.6" evidence="2"/>
<organism evidence="4 5">
    <name type="scientific">Roseivirga spongicola</name>
    <dbReference type="NCBI Taxonomy" id="333140"/>
    <lineage>
        <taxon>Bacteria</taxon>
        <taxon>Pseudomonadati</taxon>
        <taxon>Bacteroidota</taxon>
        <taxon>Cytophagia</taxon>
        <taxon>Cytophagales</taxon>
        <taxon>Roseivirgaceae</taxon>
        <taxon>Roseivirga</taxon>
    </lineage>
</organism>
<dbReference type="AlphaFoldDB" id="A0A150X5G2"/>
<keyword evidence="5" id="KW-1185">Reference proteome</keyword>
<dbReference type="GO" id="GO:0019546">
    <property type="term" value="P:L-arginine deiminase pathway"/>
    <property type="evidence" value="ECO:0007669"/>
    <property type="project" value="TreeGrafter"/>
</dbReference>
<comment type="caution">
    <text evidence="4">The sequence shown here is derived from an EMBL/GenBank/DDBJ whole genome shotgun (WGS) entry which is preliminary data.</text>
</comment>
<dbReference type="EMBL" id="LRPC01000028">
    <property type="protein sequence ID" value="KYG73933.1"/>
    <property type="molecule type" value="Genomic_DNA"/>
</dbReference>